<accession>A0A829W9W2</accession>
<protein>
    <recommendedName>
        <fullName evidence="3">Transposase</fullName>
    </recommendedName>
</protein>
<sequence length="113" mass="13631">MRVSGFLPLFNCRKRDFMEKSNLFLFYRIFQAIYYRLQLDKTCRKLRDRYRFKYDINAILSDIVYARILEPASKRSAFKAVSHFLEPPSYELHDVYRALDIFGKECDLIQAEL</sequence>
<organism evidence="1 2">
    <name type="scientific">Enterocloster clostridioformis</name>
    <dbReference type="NCBI Taxonomy" id="1531"/>
    <lineage>
        <taxon>Bacteria</taxon>
        <taxon>Bacillati</taxon>
        <taxon>Bacillota</taxon>
        <taxon>Clostridia</taxon>
        <taxon>Lachnospirales</taxon>
        <taxon>Lachnospiraceae</taxon>
        <taxon>Enterocloster</taxon>
    </lineage>
</organism>
<dbReference type="AlphaFoldDB" id="A0A829W9W2"/>
<dbReference type="EMBL" id="BJLB01000001">
    <property type="protein sequence ID" value="GEA39057.1"/>
    <property type="molecule type" value="Genomic_DNA"/>
</dbReference>
<evidence type="ECO:0008006" key="3">
    <source>
        <dbReference type="Google" id="ProtNLM"/>
    </source>
</evidence>
<name>A0A829W9W2_9FIRM</name>
<reference evidence="1 2" key="1">
    <citation type="submission" date="2019-06" db="EMBL/GenBank/DDBJ databases">
        <title>Draft genome sequence of [Clostridium] clostridioforme NBRC 113352.</title>
        <authorList>
            <person name="Miura T."/>
            <person name="Furukawa M."/>
            <person name="Shimamura M."/>
            <person name="Ohyama Y."/>
            <person name="Yamazoe A."/>
            <person name="Kawasaki H."/>
        </authorList>
    </citation>
    <scope>NUCLEOTIDE SEQUENCE [LARGE SCALE GENOMIC DNA]</scope>
    <source>
        <strain evidence="1 2">NBRC 113352</strain>
    </source>
</reference>
<proteinExistence type="predicted"/>
<comment type="caution">
    <text evidence="1">The sequence shown here is derived from an EMBL/GenBank/DDBJ whole genome shotgun (WGS) entry which is preliminary data.</text>
</comment>
<gene>
    <name evidence="1" type="ORF">Ccl03g_47700</name>
</gene>
<dbReference type="Proteomes" id="UP000315200">
    <property type="component" value="Unassembled WGS sequence"/>
</dbReference>
<evidence type="ECO:0000313" key="1">
    <source>
        <dbReference type="EMBL" id="GEA39057.1"/>
    </source>
</evidence>
<evidence type="ECO:0000313" key="2">
    <source>
        <dbReference type="Proteomes" id="UP000315200"/>
    </source>
</evidence>